<evidence type="ECO:0000313" key="1">
    <source>
        <dbReference type="EMBL" id="ONI08606.1"/>
    </source>
</evidence>
<proteinExistence type="predicted"/>
<keyword evidence="2" id="KW-1185">Reference proteome</keyword>
<sequence>MSLEFAEGSCTAHSSFIASKLSLLNLIPTEFSFSPSKVYQHFNTLNHMHCSSWLFDVWKIRIVQSQVTIISCSHNFQEI</sequence>
<dbReference type="EMBL" id="CM007655">
    <property type="protein sequence ID" value="ONI08606.1"/>
    <property type="molecule type" value="Genomic_DNA"/>
</dbReference>
<organism evidence="1 2">
    <name type="scientific">Prunus persica</name>
    <name type="common">Peach</name>
    <name type="synonym">Amygdalus persica</name>
    <dbReference type="NCBI Taxonomy" id="3760"/>
    <lineage>
        <taxon>Eukaryota</taxon>
        <taxon>Viridiplantae</taxon>
        <taxon>Streptophyta</taxon>
        <taxon>Embryophyta</taxon>
        <taxon>Tracheophyta</taxon>
        <taxon>Spermatophyta</taxon>
        <taxon>Magnoliopsida</taxon>
        <taxon>eudicotyledons</taxon>
        <taxon>Gunneridae</taxon>
        <taxon>Pentapetalae</taxon>
        <taxon>rosids</taxon>
        <taxon>fabids</taxon>
        <taxon>Rosales</taxon>
        <taxon>Rosaceae</taxon>
        <taxon>Amygdaloideae</taxon>
        <taxon>Amygdaleae</taxon>
        <taxon>Prunus</taxon>
    </lineage>
</organism>
<name>A0A251PAJ4_PRUPE</name>
<dbReference type="Proteomes" id="UP000006882">
    <property type="component" value="Chromosome G5"/>
</dbReference>
<gene>
    <name evidence="1" type="ORF">PRUPE_5G188600</name>
</gene>
<accession>A0A251PAJ4</accession>
<evidence type="ECO:0000313" key="2">
    <source>
        <dbReference type="Proteomes" id="UP000006882"/>
    </source>
</evidence>
<dbReference type="AlphaFoldDB" id="A0A251PAJ4"/>
<dbReference type="Gramene" id="ONI08606">
    <property type="protein sequence ID" value="ONI08606"/>
    <property type="gene ID" value="PRUPE_5G188600"/>
</dbReference>
<protein>
    <submittedName>
        <fullName evidence="1">Uncharacterized protein</fullName>
    </submittedName>
</protein>
<reference evidence="1 2" key="1">
    <citation type="journal article" date="2013" name="Nat. Genet.">
        <title>The high-quality draft genome of peach (Prunus persica) identifies unique patterns of genetic diversity, domestication and genome evolution.</title>
        <authorList>
            <consortium name="International Peach Genome Initiative"/>
            <person name="Verde I."/>
            <person name="Abbott A.G."/>
            <person name="Scalabrin S."/>
            <person name="Jung S."/>
            <person name="Shu S."/>
            <person name="Marroni F."/>
            <person name="Zhebentyayeva T."/>
            <person name="Dettori M.T."/>
            <person name="Grimwood J."/>
            <person name="Cattonaro F."/>
            <person name="Zuccolo A."/>
            <person name="Rossini L."/>
            <person name="Jenkins J."/>
            <person name="Vendramin E."/>
            <person name="Meisel L.A."/>
            <person name="Decroocq V."/>
            <person name="Sosinski B."/>
            <person name="Prochnik S."/>
            <person name="Mitros T."/>
            <person name="Policriti A."/>
            <person name="Cipriani G."/>
            <person name="Dondini L."/>
            <person name="Ficklin S."/>
            <person name="Goodstein D.M."/>
            <person name="Xuan P."/>
            <person name="Del Fabbro C."/>
            <person name="Aramini V."/>
            <person name="Copetti D."/>
            <person name="Gonzalez S."/>
            <person name="Horner D.S."/>
            <person name="Falchi R."/>
            <person name="Lucas S."/>
            <person name="Mica E."/>
            <person name="Maldonado J."/>
            <person name="Lazzari B."/>
            <person name="Bielenberg D."/>
            <person name="Pirona R."/>
            <person name="Miculan M."/>
            <person name="Barakat A."/>
            <person name="Testolin R."/>
            <person name="Stella A."/>
            <person name="Tartarini S."/>
            <person name="Tonutti P."/>
            <person name="Arus P."/>
            <person name="Orellana A."/>
            <person name="Wells C."/>
            <person name="Main D."/>
            <person name="Vizzotto G."/>
            <person name="Silva H."/>
            <person name="Salamini F."/>
            <person name="Schmutz J."/>
            <person name="Morgante M."/>
            <person name="Rokhsar D.S."/>
        </authorList>
    </citation>
    <scope>NUCLEOTIDE SEQUENCE [LARGE SCALE GENOMIC DNA]</scope>
    <source>
        <strain evidence="2">cv. Nemared</strain>
    </source>
</reference>